<dbReference type="EMBL" id="JBHTKL010000005">
    <property type="protein sequence ID" value="MFD1020456.1"/>
    <property type="molecule type" value="Genomic_DNA"/>
</dbReference>
<evidence type="ECO:0000313" key="2">
    <source>
        <dbReference type="Proteomes" id="UP001596990"/>
    </source>
</evidence>
<keyword evidence="2" id="KW-1185">Reference proteome</keyword>
<name>A0ABW3L3T5_9BACI</name>
<evidence type="ECO:0000313" key="1">
    <source>
        <dbReference type="EMBL" id="MFD1020456.1"/>
    </source>
</evidence>
<organism evidence="1 2">
    <name type="scientific">Thalassobacillus hwangdonensis</name>
    <dbReference type="NCBI Taxonomy" id="546108"/>
    <lineage>
        <taxon>Bacteria</taxon>
        <taxon>Bacillati</taxon>
        <taxon>Bacillota</taxon>
        <taxon>Bacilli</taxon>
        <taxon>Bacillales</taxon>
        <taxon>Bacillaceae</taxon>
        <taxon>Thalassobacillus</taxon>
    </lineage>
</organism>
<sequence length="117" mass="13863">MKASTKNRLVSLIVEDIYRAYPDLVERFGENGRERTYEDNYHHLDHLETAFQMDNVTFFLDYTMWLNNVLTSRGVGTELIIDNYQRLIQILDDCEMEEEAEKQAYIEYLKQGITVLS</sequence>
<reference evidence="2" key="1">
    <citation type="journal article" date="2019" name="Int. J. Syst. Evol. Microbiol.">
        <title>The Global Catalogue of Microorganisms (GCM) 10K type strain sequencing project: providing services to taxonomists for standard genome sequencing and annotation.</title>
        <authorList>
            <consortium name="The Broad Institute Genomics Platform"/>
            <consortium name="The Broad Institute Genome Sequencing Center for Infectious Disease"/>
            <person name="Wu L."/>
            <person name="Ma J."/>
        </authorList>
    </citation>
    <scope>NUCLEOTIDE SEQUENCE [LARGE SCALE GENOMIC DNA]</scope>
    <source>
        <strain evidence="2">CCUG 56607</strain>
    </source>
</reference>
<gene>
    <name evidence="1" type="ORF">ACFQ2J_14810</name>
</gene>
<comment type="caution">
    <text evidence="1">The sequence shown here is derived from an EMBL/GenBank/DDBJ whole genome shotgun (WGS) entry which is preliminary data.</text>
</comment>
<proteinExistence type="predicted"/>
<accession>A0ABW3L3T5</accession>
<protein>
    <submittedName>
        <fullName evidence="1">Uncharacterized protein</fullName>
    </submittedName>
</protein>
<dbReference type="Proteomes" id="UP001596990">
    <property type="component" value="Unassembled WGS sequence"/>
</dbReference>
<dbReference type="RefSeq" id="WP_386062110.1">
    <property type="nucleotide sequence ID" value="NZ_JBHTKL010000005.1"/>
</dbReference>